<feature type="transmembrane region" description="Helical" evidence="6">
    <location>
        <begin position="7"/>
        <end position="28"/>
    </location>
</feature>
<feature type="transmembrane region" description="Helical" evidence="6">
    <location>
        <begin position="423"/>
        <end position="443"/>
    </location>
</feature>
<dbReference type="PROSITE" id="PS50267">
    <property type="entry name" value="NA_NEUROTRAN_SYMP_3"/>
    <property type="match status" value="1"/>
</dbReference>
<reference evidence="7 8" key="1">
    <citation type="journal article" date="2022" name="Int. J. Syst. Evol. Microbiol.">
        <title>Prevotella herbatica sp. nov., a plant polysaccharide-decomposing anaerobic bacterium isolated from a methanogenic reactor.</title>
        <authorList>
            <person name="Uek A."/>
            <person name="Tonouchi A."/>
            <person name="Kaku N."/>
            <person name="Ueki K."/>
        </authorList>
    </citation>
    <scope>NUCLEOTIDE SEQUENCE [LARGE SCALE GENOMIC DNA]</scope>
    <source>
        <strain evidence="7 8">WR041</strain>
    </source>
</reference>
<evidence type="ECO:0000256" key="2">
    <source>
        <dbReference type="ARBA" id="ARBA00022448"/>
    </source>
</evidence>
<feature type="transmembrane region" description="Helical" evidence="6">
    <location>
        <begin position="86"/>
        <end position="114"/>
    </location>
</feature>
<dbReference type="EMBL" id="AP024484">
    <property type="protein sequence ID" value="BCS85508.1"/>
    <property type="molecule type" value="Genomic_DNA"/>
</dbReference>
<comment type="subcellular location">
    <subcellularLocation>
        <location evidence="1">Membrane</location>
        <topology evidence="1">Multi-pass membrane protein</topology>
    </subcellularLocation>
</comment>
<gene>
    <name evidence="7" type="ORF">prwr041_14010</name>
</gene>
<evidence type="ECO:0000256" key="4">
    <source>
        <dbReference type="ARBA" id="ARBA00022989"/>
    </source>
</evidence>
<keyword evidence="3 6" id="KW-0812">Transmembrane</keyword>
<dbReference type="InterPro" id="IPR037272">
    <property type="entry name" value="SNS_sf"/>
</dbReference>
<evidence type="ECO:0000256" key="6">
    <source>
        <dbReference type="SAM" id="Phobius"/>
    </source>
</evidence>
<sequence>MSERGNFGTKIGVILATAGSSVGLGNIWRFPYMTGQDGGAAFIIVYFVCVLILGIPGMVAEFVVGRHSAANAARAYYNLGGRKWSLLGYGGAITSMIIFGFYSVVAGWCLQYLFASTMGQLNGDAAYVQHYFKEFSADPVKPLFWTVAFIIMTHLVVVKGVRKGIERASNILMPTLFILLLIIVVASCMLPGTRNGVEFLFKPDFSKVTRSVFLDALGQAFFSLSLGTACLCTYASYFNRQTNLVKSAVQIAGIDTLVAILAGLMIFPAAFSVGVSPDSGPSLIFITLPAVFQQAFAGMPLLGYIIGVLFYGLLVLAALTSTISMHEIGTALFYEELHISRSKGAWIETIVCIVIGVFCSLSCGAVDITVFGKSFLDFCDFITSDILLPLGAFFTCVFVGWYVPKNVVKDQITNWGTIPSRIYGIWLFVIRFICPICIGSVFLHQLGII</sequence>
<dbReference type="PRINTS" id="PR00176">
    <property type="entry name" value="NANEUSMPORT"/>
</dbReference>
<dbReference type="NCBIfam" id="NF037979">
    <property type="entry name" value="Na_transp"/>
    <property type="match status" value="1"/>
</dbReference>
<evidence type="ECO:0000256" key="3">
    <source>
        <dbReference type="ARBA" id="ARBA00022692"/>
    </source>
</evidence>
<feature type="transmembrane region" description="Helical" evidence="6">
    <location>
        <begin position="212"/>
        <end position="237"/>
    </location>
</feature>
<dbReference type="InterPro" id="IPR047218">
    <property type="entry name" value="YocR/YhdH-like"/>
</dbReference>
<feature type="transmembrane region" description="Helical" evidence="6">
    <location>
        <begin position="40"/>
        <end position="65"/>
    </location>
</feature>
<dbReference type="PANTHER" id="PTHR42948">
    <property type="entry name" value="TRANSPORTER"/>
    <property type="match status" value="1"/>
</dbReference>
<evidence type="ECO:0000313" key="7">
    <source>
        <dbReference type="EMBL" id="BCS85508.1"/>
    </source>
</evidence>
<proteinExistence type="predicted"/>
<evidence type="ECO:0000256" key="5">
    <source>
        <dbReference type="ARBA" id="ARBA00023136"/>
    </source>
</evidence>
<name>A0ABM7NYA9_9BACT</name>
<dbReference type="SUPFAM" id="SSF161070">
    <property type="entry name" value="SNF-like"/>
    <property type="match status" value="1"/>
</dbReference>
<dbReference type="Pfam" id="PF00209">
    <property type="entry name" value="SNF"/>
    <property type="match status" value="2"/>
</dbReference>
<accession>A0ABM7NYA9</accession>
<keyword evidence="5 6" id="KW-0472">Membrane</keyword>
<feature type="transmembrane region" description="Helical" evidence="6">
    <location>
        <begin position="382"/>
        <end position="403"/>
    </location>
</feature>
<evidence type="ECO:0000256" key="1">
    <source>
        <dbReference type="ARBA" id="ARBA00004141"/>
    </source>
</evidence>
<organism evidence="7 8">
    <name type="scientific">Prevotella herbatica</name>
    <dbReference type="NCBI Taxonomy" id="2801997"/>
    <lineage>
        <taxon>Bacteria</taxon>
        <taxon>Pseudomonadati</taxon>
        <taxon>Bacteroidota</taxon>
        <taxon>Bacteroidia</taxon>
        <taxon>Bacteroidales</taxon>
        <taxon>Prevotellaceae</taxon>
        <taxon>Prevotella</taxon>
    </lineage>
</organism>
<evidence type="ECO:0000313" key="8">
    <source>
        <dbReference type="Proteomes" id="UP001319045"/>
    </source>
</evidence>
<keyword evidence="2" id="KW-0813">Transport</keyword>
<feature type="transmembrane region" description="Helical" evidence="6">
    <location>
        <begin position="309"/>
        <end position="334"/>
    </location>
</feature>
<feature type="transmembrane region" description="Helical" evidence="6">
    <location>
        <begin position="346"/>
        <end position="370"/>
    </location>
</feature>
<keyword evidence="4 6" id="KW-1133">Transmembrane helix</keyword>
<dbReference type="PANTHER" id="PTHR42948:SF1">
    <property type="entry name" value="TRANSPORTER"/>
    <property type="match status" value="1"/>
</dbReference>
<dbReference type="CDD" id="cd10336">
    <property type="entry name" value="SLC6sbd_Tyt1-Like"/>
    <property type="match status" value="1"/>
</dbReference>
<keyword evidence="8" id="KW-1185">Reference proteome</keyword>
<dbReference type="RefSeq" id="WP_207153159.1">
    <property type="nucleotide sequence ID" value="NZ_AP024484.1"/>
</dbReference>
<feature type="transmembrane region" description="Helical" evidence="6">
    <location>
        <begin position="171"/>
        <end position="192"/>
    </location>
</feature>
<feature type="transmembrane region" description="Helical" evidence="6">
    <location>
        <begin position="249"/>
        <end position="271"/>
    </location>
</feature>
<dbReference type="Proteomes" id="UP001319045">
    <property type="component" value="Chromosome"/>
</dbReference>
<protein>
    <submittedName>
        <fullName evidence="7">Transporter</fullName>
    </submittedName>
</protein>
<feature type="transmembrane region" description="Helical" evidence="6">
    <location>
        <begin position="142"/>
        <end position="159"/>
    </location>
</feature>
<dbReference type="InterPro" id="IPR000175">
    <property type="entry name" value="Na/ntran_symport"/>
</dbReference>